<feature type="compositionally biased region" description="Basic residues" evidence="5">
    <location>
        <begin position="517"/>
        <end position="528"/>
    </location>
</feature>
<sequence>MDLYVMNCELLATCSALGYLEEDTYHREPDCLESVKDLIRYLRHEDDTRDTRQQLGAGQILQNDLLPIITQHSQDKALFDACIRLMVNLTQPALLCFGKVPDDPTVRHHFLEVVSYLQAYKEVGKSVKNKFLFTMTRQEEDNLLIERILLLVRNVLHVPADPYEEKNVDDDASVHDKLLWAIHMSGLDDLIKFLASAQSEQQWSMHVLEVISLMFRDQTPELLVSAGQARSAQEKQRDAQELEALRQKEQAEKRSRTLQRGTRHSRFGGSYVVQGLKSIGEKDVIYHRGLHNVSNYTHDEGKAVRRVPKRKLHARDSEGKRRSALNVRLFLREFCVDFLENCYNRLMYLVKEGLIREQAQQHDETYYLWALSFFMAFNRGNGFRADLVSETMSIRAFHFIERNITNYYEMMLTDRKEATSWSRRMHLALKAYQELLLTVNEMDRSRDENIRQSANVIKSNIFYLMEYREIFLTLLRKFDETKQPRTFLRDLVESTHLFLRMLERFCKGRNNLVVQKKRVKRKKSKGRKNPTAAETTPEALEETWGAVAEELRALTEGAVPFDAASETPLEEQRTEAMVRVQDALLNRRGPEALGLLRAAREVWPEGDVFGSADVEPEEELQLLKQILIANLPRPPPPEPGMEEEDGELEEEEELESVRVSETEFNFLDFIKRFASPNIVRPYLLLLRSYSQNSPHTNHCITRMLHRLAVDLKMDALLFQLSVFCLFNKILGDPVATAYKELVTFAKFVLNRFFALAAINNKAFVELLFWKSVGAVREMTEGYSKPGEGSKWTPEEEDELRTLYVEHRDSEGKQRTSLPSSFPIMERTQKGTRIVLWTEEQEEELQMLFEEFRDSDDVLGNILKKVTAKRSRARLVDKLLSMGLVSDRRELHKKRRRNPNAPGKSYVLLILTSHKPIKEHLIWARRPHNSWCWSTVDKWSLKLYFVTGMSGPLLWLQNCLNRTADDREEEGLFQPVPIVPLTEENEDAMEKKSFQRLLRKIGVRAPADEQESFWRIPAQMRPSQLRGAAEVLSPSQDALAAGAEESEQPTPGSPILEQQQGEADSHEQRAQALRALLLARKMKQPSASAEHTGQQIRHWLSEMAPYSQNPMCPGSK</sequence>
<dbReference type="Ensembl" id="ENSSTUT00000074585.1">
    <property type="protein sequence ID" value="ENSSTUP00000070226.1"/>
    <property type="gene ID" value="ENSSTUG00000030744.1"/>
</dbReference>
<dbReference type="GO" id="GO:0031298">
    <property type="term" value="C:replication fork protection complex"/>
    <property type="evidence" value="ECO:0007669"/>
    <property type="project" value="TreeGrafter"/>
</dbReference>
<dbReference type="Pfam" id="PF05029">
    <property type="entry name" value="TIMELESS_C"/>
    <property type="match status" value="1"/>
</dbReference>
<evidence type="ECO:0000259" key="7">
    <source>
        <dbReference type="Pfam" id="PF05029"/>
    </source>
</evidence>
<dbReference type="PANTHER" id="PTHR22940:SF4">
    <property type="entry name" value="PROTEIN TIMELESS HOMOLOG"/>
    <property type="match status" value="1"/>
</dbReference>
<dbReference type="GO" id="GO:0043111">
    <property type="term" value="P:replication fork arrest"/>
    <property type="evidence" value="ECO:0007669"/>
    <property type="project" value="TreeGrafter"/>
</dbReference>
<dbReference type="Pfam" id="PF04821">
    <property type="entry name" value="TIMELESS"/>
    <property type="match status" value="1"/>
</dbReference>
<reference evidence="8" key="2">
    <citation type="submission" date="2025-09" db="UniProtKB">
        <authorList>
            <consortium name="Ensembl"/>
        </authorList>
    </citation>
    <scope>IDENTIFICATION</scope>
</reference>
<feature type="domain" description="Timeless N-terminal" evidence="6">
    <location>
        <begin position="24"/>
        <end position="273"/>
    </location>
</feature>
<comment type="similarity">
    <text evidence="2">Belongs to the timeless family.</text>
</comment>
<proteinExistence type="inferred from homology"/>
<feature type="domain" description="Timeless C-terminal" evidence="7">
    <location>
        <begin position="946"/>
        <end position="1025"/>
    </location>
</feature>
<dbReference type="GeneTree" id="ENSGT00390000015124"/>
<dbReference type="GO" id="GO:0048511">
    <property type="term" value="P:rhythmic process"/>
    <property type="evidence" value="ECO:0007669"/>
    <property type="project" value="UniProtKB-KW"/>
</dbReference>
<dbReference type="PANTHER" id="PTHR22940">
    <property type="entry name" value="TIMEOUT/TIMELESS-2"/>
    <property type="match status" value="1"/>
</dbReference>
<dbReference type="GO" id="GO:0000076">
    <property type="term" value="P:DNA replication checkpoint signaling"/>
    <property type="evidence" value="ECO:0007669"/>
    <property type="project" value="TreeGrafter"/>
</dbReference>
<evidence type="ECO:0000256" key="1">
    <source>
        <dbReference type="ARBA" id="ARBA00004123"/>
    </source>
</evidence>
<dbReference type="Proteomes" id="UP000472277">
    <property type="component" value="Chromosome 14"/>
</dbReference>
<name>A0A674BGT1_SALTR</name>
<evidence type="ECO:0000256" key="5">
    <source>
        <dbReference type="SAM" id="MobiDB-lite"/>
    </source>
</evidence>
<evidence type="ECO:0000313" key="9">
    <source>
        <dbReference type="Proteomes" id="UP000472277"/>
    </source>
</evidence>
<dbReference type="GO" id="GO:0006281">
    <property type="term" value="P:DNA repair"/>
    <property type="evidence" value="ECO:0007669"/>
    <property type="project" value="TreeGrafter"/>
</dbReference>
<organism evidence="8 9">
    <name type="scientific">Salmo trutta</name>
    <name type="common">Brown trout</name>
    <dbReference type="NCBI Taxonomy" id="8032"/>
    <lineage>
        <taxon>Eukaryota</taxon>
        <taxon>Metazoa</taxon>
        <taxon>Chordata</taxon>
        <taxon>Craniata</taxon>
        <taxon>Vertebrata</taxon>
        <taxon>Euteleostomi</taxon>
        <taxon>Actinopterygii</taxon>
        <taxon>Neopterygii</taxon>
        <taxon>Teleostei</taxon>
        <taxon>Protacanthopterygii</taxon>
        <taxon>Salmoniformes</taxon>
        <taxon>Salmonidae</taxon>
        <taxon>Salmoninae</taxon>
        <taxon>Salmo</taxon>
    </lineage>
</organism>
<keyword evidence="3" id="KW-0539">Nucleus</keyword>
<dbReference type="Pfam" id="PF26019">
    <property type="entry name" value="HTH_TIMELESS"/>
    <property type="match status" value="1"/>
</dbReference>
<feature type="region of interest" description="Disordered" evidence="5">
    <location>
        <begin position="517"/>
        <end position="539"/>
    </location>
</feature>
<evidence type="ECO:0000256" key="3">
    <source>
        <dbReference type="ARBA" id="ARBA00023242"/>
    </source>
</evidence>
<evidence type="ECO:0000256" key="4">
    <source>
        <dbReference type="ARBA" id="ARBA00023306"/>
    </source>
</evidence>
<dbReference type="InterPro" id="IPR007725">
    <property type="entry name" value="TIMELESS_C"/>
</dbReference>
<evidence type="ECO:0000259" key="6">
    <source>
        <dbReference type="Pfam" id="PF04821"/>
    </source>
</evidence>
<comment type="subcellular location">
    <subcellularLocation>
        <location evidence="1">Nucleus</location>
    </subcellularLocation>
</comment>
<dbReference type="GO" id="GO:0003677">
    <property type="term" value="F:DNA binding"/>
    <property type="evidence" value="ECO:0007669"/>
    <property type="project" value="TreeGrafter"/>
</dbReference>
<dbReference type="InterPro" id="IPR044998">
    <property type="entry name" value="Timeless"/>
</dbReference>
<dbReference type="InterPro" id="IPR006906">
    <property type="entry name" value="Timeless_N"/>
</dbReference>
<feature type="region of interest" description="Disordered" evidence="5">
    <location>
        <begin position="1024"/>
        <end position="1071"/>
    </location>
</feature>
<evidence type="ECO:0000256" key="2">
    <source>
        <dbReference type="ARBA" id="ARBA00008174"/>
    </source>
</evidence>
<accession>A0A674BGT1</accession>
<dbReference type="AlphaFoldDB" id="A0A674BGT1"/>
<protein>
    <submittedName>
        <fullName evidence="8">Timeless circadian clock</fullName>
    </submittedName>
</protein>
<keyword evidence="4" id="KW-0131">Cell cycle</keyword>
<evidence type="ECO:0000313" key="8">
    <source>
        <dbReference type="Ensembl" id="ENSSTUP00000070226.1"/>
    </source>
</evidence>
<keyword evidence="9" id="KW-1185">Reference proteome</keyword>
<gene>
    <name evidence="8" type="primary">TIMELESS</name>
    <name evidence="8" type="synonym">timeless</name>
</gene>
<reference evidence="8" key="1">
    <citation type="submission" date="2025-08" db="UniProtKB">
        <authorList>
            <consortium name="Ensembl"/>
        </authorList>
    </citation>
    <scope>IDENTIFICATION</scope>
</reference>